<keyword evidence="2" id="KW-1185">Reference proteome</keyword>
<dbReference type="EnsemblPlants" id="AVESA.00010b.r2.7CG0709560.2">
    <property type="protein sequence ID" value="AVESA.00010b.r2.7CG0709560.2.CDS"/>
    <property type="gene ID" value="AVESA.00010b.r2.7CG0709560"/>
</dbReference>
<organism evidence="1 2">
    <name type="scientific">Avena sativa</name>
    <name type="common">Oat</name>
    <dbReference type="NCBI Taxonomy" id="4498"/>
    <lineage>
        <taxon>Eukaryota</taxon>
        <taxon>Viridiplantae</taxon>
        <taxon>Streptophyta</taxon>
        <taxon>Embryophyta</taxon>
        <taxon>Tracheophyta</taxon>
        <taxon>Spermatophyta</taxon>
        <taxon>Magnoliopsida</taxon>
        <taxon>Liliopsida</taxon>
        <taxon>Poales</taxon>
        <taxon>Poaceae</taxon>
        <taxon>BOP clade</taxon>
        <taxon>Pooideae</taxon>
        <taxon>Poodae</taxon>
        <taxon>Poeae</taxon>
        <taxon>Poeae Chloroplast Group 1 (Aveneae type)</taxon>
        <taxon>Aveninae</taxon>
        <taxon>Avena</taxon>
    </lineage>
</organism>
<accession>A0ACD6AAQ3</accession>
<proteinExistence type="predicted"/>
<protein>
    <submittedName>
        <fullName evidence="1">Uncharacterized protein</fullName>
    </submittedName>
</protein>
<reference evidence="1" key="1">
    <citation type="submission" date="2021-05" db="EMBL/GenBank/DDBJ databases">
        <authorList>
            <person name="Scholz U."/>
            <person name="Mascher M."/>
            <person name="Fiebig A."/>
        </authorList>
    </citation>
    <scope>NUCLEOTIDE SEQUENCE [LARGE SCALE GENOMIC DNA]</scope>
</reference>
<reference evidence="1" key="2">
    <citation type="submission" date="2025-09" db="UniProtKB">
        <authorList>
            <consortium name="EnsemblPlants"/>
        </authorList>
    </citation>
    <scope>IDENTIFICATION</scope>
</reference>
<dbReference type="Proteomes" id="UP001732700">
    <property type="component" value="Chromosome 7C"/>
</dbReference>
<name>A0ACD6AAQ3_AVESA</name>
<evidence type="ECO:0000313" key="1">
    <source>
        <dbReference type="EnsemblPlants" id="AVESA.00010b.r2.7CG0709560.2.CDS"/>
    </source>
</evidence>
<evidence type="ECO:0000313" key="2">
    <source>
        <dbReference type="Proteomes" id="UP001732700"/>
    </source>
</evidence>
<sequence>MQACLLLYVTLCDHCEIKMNGDSSSSKVRKLPLQYLKQITNNFSDKLVLGTGGFGVVYKGVQPNGRIVAVKKLLHSKPSSLEQFENEVDLLMRLEHPNIVRLVGYCYEIQNEHVPYNGKYVFAGETESLLCLEYLPNGSLDRFLSDPDEFSRFDWHTCYQIIEGTCNGLQYLHEQTNGPIIHLDLKPANILLGDVLVPKITDFGLSRLLDREQTICTMMVTGTLGYMPPEYLQGILTPMSDIFSLGVIILEIVTGERKYPDDISTSSEEFVELELKKWRNALQKKPGYTSLEIDCHQVKRCIQIGLACMNPLRAKRPTITQIIKMLQALEGTDCNISNEVISPAAQVRPGPRELLDIYPEELTFSLQPDKRICCIVKLTNKTDECIAFHFKVTLAANMYHIEPAGGFLWPGSMLLPSELERSDEFLVQSIIVREDKVTSKNIPEHTFNKMSSYAVHKVKLSVIRLPPVQVTTVAQHFEGSQVCSSYSCIFFETVPPIPIVVHNK</sequence>